<name>A0A1I3TS70_9EURY</name>
<proteinExistence type="predicted"/>
<evidence type="ECO:0000313" key="1">
    <source>
        <dbReference type="EMBL" id="SFJ73452.1"/>
    </source>
</evidence>
<organism evidence="1 2">
    <name type="scientific">Natronobacterium gregoryi</name>
    <dbReference type="NCBI Taxonomy" id="44930"/>
    <lineage>
        <taxon>Archaea</taxon>
        <taxon>Methanobacteriati</taxon>
        <taxon>Methanobacteriota</taxon>
        <taxon>Stenosarchaea group</taxon>
        <taxon>Halobacteria</taxon>
        <taxon>Halobacteriales</taxon>
        <taxon>Natrialbaceae</taxon>
        <taxon>Natronobacterium</taxon>
    </lineage>
</organism>
<evidence type="ECO:0000313" key="2">
    <source>
        <dbReference type="Proteomes" id="UP000182829"/>
    </source>
</evidence>
<dbReference type="AlphaFoldDB" id="A0A1I3TS70"/>
<accession>A0A1I3TS70</accession>
<dbReference type="Proteomes" id="UP000182829">
    <property type="component" value="Unassembled WGS sequence"/>
</dbReference>
<dbReference type="EMBL" id="FORO01000068">
    <property type="protein sequence ID" value="SFJ73452.1"/>
    <property type="molecule type" value="Genomic_DNA"/>
</dbReference>
<gene>
    <name evidence="1" type="ORF">SAMN05443661_16813</name>
</gene>
<reference evidence="1 2" key="1">
    <citation type="submission" date="2016-10" db="EMBL/GenBank/DDBJ databases">
        <authorList>
            <person name="de Groot N.N."/>
        </authorList>
    </citation>
    <scope>NUCLEOTIDE SEQUENCE [LARGE SCALE GENOMIC DNA]</scope>
    <source>
        <strain evidence="1 2">SP2</strain>
    </source>
</reference>
<sequence>MEKRAIDDIELELSPDEVHSVRRPISKALGFTDFAMNYLAVVNRHTALDFAS</sequence>
<protein>
    <submittedName>
        <fullName evidence="1">Uncharacterized protein</fullName>
    </submittedName>
</protein>